<keyword evidence="5" id="KW-1185">Reference proteome</keyword>
<feature type="compositionally biased region" description="Low complexity" evidence="2">
    <location>
        <begin position="56"/>
        <end position="80"/>
    </location>
</feature>
<dbReference type="InterPro" id="IPR000504">
    <property type="entry name" value="RRM_dom"/>
</dbReference>
<gene>
    <name evidence="4" type="ORF">CPB84DRAFT_1852120</name>
</gene>
<name>A0A9P5THS9_GYMJU</name>
<reference evidence="4" key="1">
    <citation type="submission" date="2020-11" db="EMBL/GenBank/DDBJ databases">
        <authorList>
            <consortium name="DOE Joint Genome Institute"/>
            <person name="Ahrendt S."/>
            <person name="Riley R."/>
            <person name="Andreopoulos W."/>
            <person name="LaButti K."/>
            <person name="Pangilinan J."/>
            <person name="Ruiz-duenas F.J."/>
            <person name="Barrasa J.M."/>
            <person name="Sanchez-Garcia M."/>
            <person name="Camarero S."/>
            <person name="Miyauchi S."/>
            <person name="Serrano A."/>
            <person name="Linde D."/>
            <person name="Babiker R."/>
            <person name="Drula E."/>
            <person name="Ayuso-Fernandez I."/>
            <person name="Pacheco R."/>
            <person name="Padilla G."/>
            <person name="Ferreira P."/>
            <person name="Barriuso J."/>
            <person name="Kellner H."/>
            <person name="Castanera R."/>
            <person name="Alfaro M."/>
            <person name="Ramirez L."/>
            <person name="Pisabarro A.G."/>
            <person name="Kuo A."/>
            <person name="Tritt A."/>
            <person name="Lipzen A."/>
            <person name="He G."/>
            <person name="Yan M."/>
            <person name="Ng V."/>
            <person name="Cullen D."/>
            <person name="Martin F."/>
            <person name="Rosso M.-N."/>
            <person name="Henrissat B."/>
            <person name="Hibbett D."/>
            <person name="Martinez A.T."/>
            <person name="Grigoriev I.V."/>
        </authorList>
    </citation>
    <scope>NUCLEOTIDE SEQUENCE</scope>
    <source>
        <strain evidence="4">AH 44721</strain>
    </source>
</reference>
<dbReference type="Proteomes" id="UP000724874">
    <property type="component" value="Unassembled WGS sequence"/>
</dbReference>
<feature type="domain" description="RRM" evidence="3">
    <location>
        <begin position="97"/>
        <end position="173"/>
    </location>
</feature>
<dbReference type="GO" id="GO:0006397">
    <property type="term" value="P:mRNA processing"/>
    <property type="evidence" value="ECO:0007669"/>
    <property type="project" value="UniProtKB-KW"/>
</dbReference>
<dbReference type="InterPro" id="IPR034772">
    <property type="entry name" value="CPSF6/7"/>
</dbReference>
<feature type="compositionally biased region" description="Polar residues" evidence="2">
    <location>
        <begin position="173"/>
        <end position="182"/>
    </location>
</feature>
<dbReference type="CDD" id="cd12372">
    <property type="entry name" value="RRM_CFIm68_CFIm59"/>
    <property type="match status" value="1"/>
</dbReference>
<dbReference type="GO" id="GO:0005634">
    <property type="term" value="C:nucleus"/>
    <property type="evidence" value="ECO:0007669"/>
    <property type="project" value="UniProtKB-SubCell"/>
</dbReference>
<evidence type="ECO:0000256" key="2">
    <source>
        <dbReference type="SAM" id="MobiDB-lite"/>
    </source>
</evidence>
<feature type="region of interest" description="Disordered" evidence="2">
    <location>
        <begin position="1"/>
        <end position="89"/>
    </location>
</feature>
<dbReference type="InterPro" id="IPR012677">
    <property type="entry name" value="Nucleotide-bd_a/b_plait_sf"/>
</dbReference>
<protein>
    <recommendedName>
        <fullName evidence="3">RRM domain-containing protein</fullName>
    </recommendedName>
</protein>
<feature type="region of interest" description="Disordered" evidence="2">
    <location>
        <begin position="173"/>
        <end position="207"/>
    </location>
</feature>
<comment type="similarity">
    <text evidence="1">Belongs to the RRM CPSF6/7 family.</text>
</comment>
<dbReference type="PANTHER" id="PTHR23204">
    <property type="entry name" value="CLEAVAGE AND POLYADENYLATION SPECIFIC FACTOR"/>
    <property type="match status" value="1"/>
</dbReference>
<dbReference type="GO" id="GO:0003723">
    <property type="term" value="F:RNA binding"/>
    <property type="evidence" value="ECO:0007669"/>
    <property type="project" value="InterPro"/>
</dbReference>
<comment type="caution">
    <text evidence="4">The sequence shown here is derived from an EMBL/GenBank/DDBJ whole genome shotgun (WGS) entry which is preliminary data.</text>
</comment>
<feature type="compositionally biased region" description="Basic and acidic residues" evidence="2">
    <location>
        <begin position="186"/>
        <end position="196"/>
    </location>
</feature>
<proteinExistence type="inferred from homology"/>
<dbReference type="OrthoDB" id="10065185at2759"/>
<organism evidence="4 5">
    <name type="scientific">Gymnopilus junonius</name>
    <name type="common">Spectacular rustgill mushroom</name>
    <name type="synonym">Gymnopilus spectabilis subsp. junonius</name>
    <dbReference type="NCBI Taxonomy" id="109634"/>
    <lineage>
        <taxon>Eukaryota</taxon>
        <taxon>Fungi</taxon>
        <taxon>Dikarya</taxon>
        <taxon>Basidiomycota</taxon>
        <taxon>Agaricomycotina</taxon>
        <taxon>Agaricomycetes</taxon>
        <taxon>Agaricomycetidae</taxon>
        <taxon>Agaricales</taxon>
        <taxon>Agaricineae</taxon>
        <taxon>Hymenogastraceae</taxon>
        <taxon>Gymnopilus</taxon>
    </lineage>
</organism>
<dbReference type="AlphaFoldDB" id="A0A9P5THS9"/>
<accession>A0A9P5THS9</accession>
<evidence type="ECO:0000256" key="1">
    <source>
        <dbReference type="ARBA" id="ARBA00006265"/>
    </source>
</evidence>
<dbReference type="EMBL" id="JADNYJ010000150">
    <property type="protein sequence ID" value="KAF8879299.1"/>
    <property type="molecule type" value="Genomic_DNA"/>
</dbReference>
<evidence type="ECO:0000259" key="3">
    <source>
        <dbReference type="SMART" id="SM00360"/>
    </source>
</evidence>
<dbReference type="SMART" id="SM00360">
    <property type="entry name" value="RRM"/>
    <property type="match status" value="1"/>
</dbReference>
<dbReference type="Gene3D" id="3.30.70.330">
    <property type="match status" value="1"/>
</dbReference>
<feature type="compositionally biased region" description="Basic and acidic residues" evidence="2">
    <location>
        <begin position="1"/>
        <end position="27"/>
    </location>
</feature>
<dbReference type="InterPro" id="IPR035979">
    <property type="entry name" value="RBD_domain_sf"/>
</dbReference>
<evidence type="ECO:0000313" key="5">
    <source>
        <dbReference type="Proteomes" id="UP000724874"/>
    </source>
</evidence>
<feature type="compositionally biased region" description="Basic and acidic residues" evidence="2">
    <location>
        <begin position="40"/>
        <end position="53"/>
    </location>
</feature>
<evidence type="ECO:0000313" key="4">
    <source>
        <dbReference type="EMBL" id="KAF8879299.1"/>
    </source>
</evidence>
<dbReference type="SUPFAM" id="SSF54928">
    <property type="entry name" value="RNA-binding domain, RBD"/>
    <property type="match status" value="1"/>
</dbReference>
<sequence length="314" mass="32363">MSSRQHYDGDDRRGTKREDNDDMKTEQRVQSYAPDVEPATGDKRQRDQADDSAHAYPSSRSNSGSGANGNGPMPMMNGNYMQGGGSSGGGAQPGMDALYIGDLQWWTTDEDLRQVALNCGVNVSYNDITFSEHKVNGKSKGIAYIECPDAQAAAKIKFWFDNNDFQNRRATATLTSTSQGNPFRTLPKEPPPRDLRPQGPGGVGMPPSRGTFRGGMQGGMGRGAVGGGGGVMGTPNMGMGVGGMGMGMGNMGMGMGNMGMMGMGMGGGNFAGGGARGGYVARGGVMPQGTRGGAGMMGGARGGGMMGGGMGTNF</sequence>